<evidence type="ECO:0000313" key="2">
    <source>
        <dbReference type="EMBL" id="VDM15842.1"/>
    </source>
</evidence>
<dbReference type="AlphaFoldDB" id="A0A3P7FZS3"/>
<feature type="transmembrane region" description="Helical" evidence="1">
    <location>
        <begin position="33"/>
        <end position="54"/>
    </location>
</feature>
<evidence type="ECO:0000256" key="1">
    <source>
        <dbReference type="SAM" id="Phobius"/>
    </source>
</evidence>
<dbReference type="Proteomes" id="UP000270924">
    <property type="component" value="Unassembled WGS sequence"/>
</dbReference>
<accession>A0A3P7FZS3</accession>
<reference evidence="2 3" key="1">
    <citation type="submission" date="2018-11" db="EMBL/GenBank/DDBJ databases">
        <authorList>
            <consortium name="Pathogen Informatics"/>
        </authorList>
    </citation>
    <scope>NUCLEOTIDE SEQUENCE [LARGE SCALE GENOMIC DNA]</scope>
</reference>
<name>A0A3P7FZS3_WUCBA</name>
<keyword evidence="1" id="KW-0812">Transmembrane</keyword>
<dbReference type="InParanoid" id="A0A3P7FZS3"/>
<keyword evidence="1" id="KW-0472">Membrane</keyword>
<keyword evidence="3" id="KW-1185">Reference proteome</keyword>
<dbReference type="OrthoDB" id="5853157at2759"/>
<gene>
    <name evidence="2" type="ORF">WBA_LOCUS9129</name>
</gene>
<keyword evidence="1" id="KW-1133">Transmembrane helix</keyword>
<evidence type="ECO:0000313" key="3">
    <source>
        <dbReference type="Proteomes" id="UP000270924"/>
    </source>
</evidence>
<proteinExistence type="predicted"/>
<organism evidence="2 3">
    <name type="scientific">Wuchereria bancrofti</name>
    <dbReference type="NCBI Taxonomy" id="6293"/>
    <lineage>
        <taxon>Eukaryota</taxon>
        <taxon>Metazoa</taxon>
        <taxon>Ecdysozoa</taxon>
        <taxon>Nematoda</taxon>
        <taxon>Chromadorea</taxon>
        <taxon>Rhabditida</taxon>
        <taxon>Spirurina</taxon>
        <taxon>Spiruromorpha</taxon>
        <taxon>Filarioidea</taxon>
        <taxon>Onchocercidae</taxon>
        <taxon>Wuchereria</taxon>
    </lineage>
</organism>
<dbReference type="EMBL" id="UYWW01008528">
    <property type="protein sequence ID" value="VDM15842.1"/>
    <property type="molecule type" value="Genomic_DNA"/>
</dbReference>
<sequence>MDLVYRYREQRKGAVRSVQCTRDAELHLNQTGLTVIVAIAVCVPLLSSIFTLSLNKIPRTGGTRLTTSISNVSNLANCEKIEEYFYLVTDLGETFPELFEISMNIDACTRHVKHHGRDGLGRAQ</sequence>
<protein>
    <submittedName>
        <fullName evidence="2">Uncharacterized protein</fullName>
    </submittedName>
</protein>